<feature type="transmembrane region" description="Helical" evidence="6">
    <location>
        <begin position="373"/>
        <end position="391"/>
    </location>
</feature>
<evidence type="ECO:0000256" key="3">
    <source>
        <dbReference type="ARBA" id="ARBA00022692"/>
    </source>
</evidence>
<feature type="transmembrane region" description="Helical" evidence="6">
    <location>
        <begin position="276"/>
        <end position="297"/>
    </location>
</feature>
<feature type="transmembrane region" description="Helical" evidence="6">
    <location>
        <begin position="203"/>
        <end position="226"/>
    </location>
</feature>
<comment type="subcellular location">
    <subcellularLocation>
        <location evidence="1">Cell membrane</location>
        <topology evidence="1">Multi-pass membrane protein</topology>
    </subcellularLocation>
</comment>
<feature type="transmembrane region" description="Helical" evidence="6">
    <location>
        <begin position="317"/>
        <end position="337"/>
    </location>
</feature>
<organism evidence="7 8">
    <name type="scientific">Mycolicibacterium arenosum</name>
    <dbReference type="NCBI Taxonomy" id="2952157"/>
    <lineage>
        <taxon>Bacteria</taxon>
        <taxon>Bacillati</taxon>
        <taxon>Actinomycetota</taxon>
        <taxon>Actinomycetes</taxon>
        <taxon>Mycobacteriales</taxon>
        <taxon>Mycobacteriaceae</taxon>
        <taxon>Mycolicibacterium</taxon>
    </lineage>
</organism>
<protein>
    <submittedName>
        <fullName evidence="7">Oligosaccharide flippase family protein</fullName>
    </submittedName>
</protein>
<sequence>MASTIATSALGYLFWLLAARLYDAATVGLVAALISASTALVLMASLGVGGTLIQTLPGLPRSRWTSALWTGAATTAAFVLPLSMGVVLLLPLVSDNMDILRSAPFACLFVVGTFCLAIGATIDYAFIADRCAKNMFWRNTLAAVLKVALLAGAGWSAAREALSLTTVWALSTLAGLILGLALIRRIHRFEKPPRPKSLARVAFRFRAAVTGHQLIGLGTGVVPYALPVIVTTRLSAVDNAYFYTTWMIAGLLFVVSDAVSQSLFAEGVHRKGTVSIYTSAARLIGVVLAIGIGSVLIFGERVLSTFGTAYASNGLTLLYIAVAASVPDAVTNVYVGILRVQRRLAAAATLNLAMGALTIGIAWFLLPQLGIEAVGWSFLAGQAFGCAYVMIDSLIQRRSQRATIEESS</sequence>
<gene>
    <name evidence="7" type="ORF">NM203_24160</name>
</gene>
<comment type="caution">
    <text evidence="7">The sequence shown here is derived from an EMBL/GenBank/DDBJ whole genome shotgun (WGS) entry which is preliminary data.</text>
</comment>
<keyword evidence="5 6" id="KW-0472">Membrane</keyword>
<dbReference type="PANTHER" id="PTHR30250">
    <property type="entry name" value="PST FAMILY PREDICTED COLANIC ACID TRANSPORTER"/>
    <property type="match status" value="1"/>
</dbReference>
<dbReference type="EMBL" id="JANDBD010000011">
    <property type="protein sequence ID" value="MCP9275286.1"/>
    <property type="molecule type" value="Genomic_DNA"/>
</dbReference>
<evidence type="ECO:0000256" key="1">
    <source>
        <dbReference type="ARBA" id="ARBA00004651"/>
    </source>
</evidence>
<feature type="transmembrane region" description="Helical" evidence="6">
    <location>
        <begin position="102"/>
        <end position="127"/>
    </location>
</feature>
<evidence type="ECO:0000313" key="8">
    <source>
        <dbReference type="Proteomes" id="UP001651690"/>
    </source>
</evidence>
<feature type="transmembrane region" description="Helical" evidence="6">
    <location>
        <begin position="164"/>
        <end position="183"/>
    </location>
</feature>
<name>A0ABT1M810_9MYCO</name>
<feature type="transmembrane region" description="Helical" evidence="6">
    <location>
        <begin position="344"/>
        <end position="367"/>
    </location>
</feature>
<feature type="transmembrane region" description="Helical" evidence="6">
    <location>
        <begin position="68"/>
        <end position="90"/>
    </location>
</feature>
<reference evidence="7 8" key="1">
    <citation type="submission" date="2022-06" db="EMBL/GenBank/DDBJ databases">
        <title>Mycolicibacterium sp. CAU 1645 isolated from seawater.</title>
        <authorList>
            <person name="Kim W."/>
        </authorList>
    </citation>
    <scope>NUCLEOTIDE SEQUENCE [LARGE SCALE GENOMIC DNA]</scope>
    <source>
        <strain evidence="7 8">CAU 1645</strain>
    </source>
</reference>
<evidence type="ECO:0000313" key="7">
    <source>
        <dbReference type="EMBL" id="MCP9275286.1"/>
    </source>
</evidence>
<keyword evidence="3 6" id="KW-0812">Transmembrane</keyword>
<dbReference type="PANTHER" id="PTHR30250:SF11">
    <property type="entry name" value="O-ANTIGEN TRANSPORTER-RELATED"/>
    <property type="match status" value="1"/>
</dbReference>
<dbReference type="InterPro" id="IPR050833">
    <property type="entry name" value="Poly_Biosynth_Transport"/>
</dbReference>
<keyword evidence="2" id="KW-1003">Cell membrane</keyword>
<proteinExistence type="predicted"/>
<keyword evidence="4 6" id="KW-1133">Transmembrane helix</keyword>
<dbReference type="Proteomes" id="UP001651690">
    <property type="component" value="Unassembled WGS sequence"/>
</dbReference>
<dbReference type="InterPro" id="IPR002797">
    <property type="entry name" value="Polysacc_synth"/>
</dbReference>
<dbReference type="Pfam" id="PF01943">
    <property type="entry name" value="Polysacc_synt"/>
    <property type="match status" value="1"/>
</dbReference>
<accession>A0ABT1M810</accession>
<feature type="transmembrane region" description="Helical" evidence="6">
    <location>
        <begin position="246"/>
        <end position="264"/>
    </location>
</feature>
<keyword evidence="8" id="KW-1185">Reference proteome</keyword>
<evidence type="ECO:0000256" key="4">
    <source>
        <dbReference type="ARBA" id="ARBA00022989"/>
    </source>
</evidence>
<evidence type="ECO:0000256" key="5">
    <source>
        <dbReference type="ARBA" id="ARBA00023136"/>
    </source>
</evidence>
<evidence type="ECO:0000256" key="6">
    <source>
        <dbReference type="SAM" id="Phobius"/>
    </source>
</evidence>
<feature type="transmembrane region" description="Helical" evidence="6">
    <location>
        <begin position="31"/>
        <end position="56"/>
    </location>
</feature>
<evidence type="ECO:0000256" key="2">
    <source>
        <dbReference type="ARBA" id="ARBA00022475"/>
    </source>
</evidence>